<evidence type="ECO:0000256" key="1">
    <source>
        <dbReference type="ARBA" id="ARBA00037961"/>
    </source>
</evidence>
<dbReference type="Proteomes" id="UP000292445">
    <property type="component" value="Unassembled WGS sequence"/>
</dbReference>
<protein>
    <submittedName>
        <fullName evidence="3">Ribulose-5-phosphate 4-epimerase/fuculose-1-phosphate aldolase</fullName>
    </submittedName>
</protein>
<dbReference type="InterPro" id="IPR036409">
    <property type="entry name" value="Aldolase_II/adducin_N_sf"/>
</dbReference>
<dbReference type="EMBL" id="SGXC01000001">
    <property type="protein sequence ID" value="RZS84880.1"/>
    <property type="molecule type" value="Genomic_DNA"/>
</dbReference>
<dbReference type="PANTHER" id="PTHR10672">
    <property type="entry name" value="ADDUCIN"/>
    <property type="match status" value="1"/>
</dbReference>
<dbReference type="NCBIfam" id="NF005451">
    <property type="entry name" value="PRK07044.1"/>
    <property type="match status" value="1"/>
</dbReference>
<dbReference type="GO" id="GO:0051015">
    <property type="term" value="F:actin filament binding"/>
    <property type="evidence" value="ECO:0007669"/>
    <property type="project" value="TreeGrafter"/>
</dbReference>
<reference evidence="3 4" key="1">
    <citation type="submission" date="2019-02" db="EMBL/GenBank/DDBJ databases">
        <title>Genomic Encyclopedia of Type Strains, Phase IV (KMG-IV): sequencing the most valuable type-strain genomes for metagenomic binning, comparative biology and taxonomic classification.</title>
        <authorList>
            <person name="Goeker M."/>
        </authorList>
    </citation>
    <scope>NUCLEOTIDE SEQUENCE [LARGE SCALE GENOMIC DNA]</scope>
    <source>
        <strain evidence="3 4">K24</strain>
    </source>
</reference>
<gene>
    <name evidence="3" type="ORF">EV675_0901</name>
</gene>
<evidence type="ECO:0000313" key="4">
    <source>
        <dbReference type="Proteomes" id="UP000292445"/>
    </source>
</evidence>
<dbReference type="AlphaFoldDB" id="A0A4Q7NK43"/>
<dbReference type="FunFam" id="3.40.225.10:FF:000013">
    <property type="entry name" value="Class II aldolase"/>
    <property type="match status" value="1"/>
</dbReference>
<dbReference type="Gene3D" id="3.40.225.10">
    <property type="entry name" value="Class II aldolase/adducin N-terminal domain"/>
    <property type="match status" value="1"/>
</dbReference>
<evidence type="ECO:0000313" key="3">
    <source>
        <dbReference type="EMBL" id="RZS84880.1"/>
    </source>
</evidence>
<dbReference type="SMART" id="SM01007">
    <property type="entry name" value="Aldolase_II"/>
    <property type="match status" value="1"/>
</dbReference>
<proteinExistence type="inferred from homology"/>
<organism evidence="3 4">
    <name type="scientific">Pigmentiphaga kullae</name>
    <dbReference type="NCBI Taxonomy" id="151784"/>
    <lineage>
        <taxon>Bacteria</taxon>
        <taxon>Pseudomonadati</taxon>
        <taxon>Pseudomonadota</taxon>
        <taxon>Betaproteobacteria</taxon>
        <taxon>Burkholderiales</taxon>
        <taxon>Alcaligenaceae</taxon>
        <taxon>Pigmentiphaga</taxon>
    </lineage>
</organism>
<sequence length="253" mass="27744">MAKAAGRAGMSEAEWAARVDLAACYRLVAHFRMDDLIYNHISARVPGAHGHFLINPYGMAYEEITASSLIKIDLDGNVVDDGGQDYGVNHAGFVIHSAVHRARPQVDCVIHTHTPAGMAISALECGLLPLSQTAMFFGKVAMHEYEGVVVDLGEQQRLVADLGDSQAMILRNHGLLTVGPSIAEAFTAMYWLERACQAQAMAMACNTPLHLPAPPVVELTNHLYKPTTRRPFGLLEWPALLRLLDRRDNSYRS</sequence>
<accession>A0A4Q7NK43</accession>
<dbReference type="OrthoDB" id="8859181at2"/>
<keyword evidence="4" id="KW-1185">Reference proteome</keyword>
<name>A0A4Q7NK43_9BURK</name>
<dbReference type="SUPFAM" id="SSF53639">
    <property type="entry name" value="AraD/HMP-PK domain-like"/>
    <property type="match status" value="1"/>
</dbReference>
<dbReference type="Pfam" id="PF00596">
    <property type="entry name" value="Aldolase_II"/>
    <property type="match status" value="1"/>
</dbReference>
<comment type="similarity">
    <text evidence="1">Belongs to the aldolase class II family.</text>
</comment>
<dbReference type="RefSeq" id="WP_130356197.1">
    <property type="nucleotide sequence ID" value="NZ_SGXC01000001.1"/>
</dbReference>
<dbReference type="GO" id="GO:0005856">
    <property type="term" value="C:cytoskeleton"/>
    <property type="evidence" value="ECO:0007669"/>
    <property type="project" value="TreeGrafter"/>
</dbReference>
<comment type="caution">
    <text evidence="3">The sequence shown here is derived from an EMBL/GenBank/DDBJ whole genome shotgun (WGS) entry which is preliminary data.</text>
</comment>
<dbReference type="PANTHER" id="PTHR10672:SF3">
    <property type="entry name" value="PROTEIN HU-LI TAI SHAO"/>
    <property type="match status" value="1"/>
</dbReference>
<evidence type="ECO:0000259" key="2">
    <source>
        <dbReference type="SMART" id="SM01007"/>
    </source>
</evidence>
<feature type="domain" description="Class II aldolase/adducin N-terminal" evidence="2">
    <location>
        <begin position="19"/>
        <end position="200"/>
    </location>
</feature>
<dbReference type="InterPro" id="IPR051017">
    <property type="entry name" value="Aldolase-II_Adducin_sf"/>
</dbReference>
<dbReference type="InterPro" id="IPR001303">
    <property type="entry name" value="Aldolase_II/adducin_N"/>
</dbReference>